<keyword evidence="1" id="KW-0175">Coiled coil</keyword>
<keyword evidence="5" id="KW-1185">Reference proteome</keyword>
<reference evidence="2 4" key="2">
    <citation type="submission" date="2018-07" db="EMBL/GenBank/DDBJ databases">
        <title>Complete genome of the Arcobacter bivalviorum type strain LMG 26154.</title>
        <authorList>
            <person name="Miller W.G."/>
            <person name="Yee E."/>
            <person name="Bono J.L."/>
        </authorList>
    </citation>
    <scope>NUCLEOTIDE SEQUENCE [LARGE SCALE GENOMIC DNA]</scope>
    <source>
        <strain evidence="2 4">LMG 26154</strain>
    </source>
</reference>
<dbReference type="RefSeq" id="WP_114839500.1">
    <property type="nucleotide sequence ID" value="NZ_CP031217.1"/>
</dbReference>
<protein>
    <submittedName>
        <fullName evidence="3">Uncharacterized protein</fullName>
    </submittedName>
</protein>
<evidence type="ECO:0000313" key="2">
    <source>
        <dbReference type="EMBL" id="AXH12674.1"/>
    </source>
</evidence>
<sequence length="201" mass="23887">MQLKYTGPKEIISPHGIDFKDGKEDKYVYISYAMQIFYAIHHDYERNRIYTHTVEKDLLKDELILNKIINLKPDFKRVCKEQIELLEQELDKEIEEVKEHTELVPEEQTAYKNNLIIMKNYRLQRQTNKIIYHHLIEIIVDDIFEHQLRQISTPFNEKFWHVLQTIQGELSCHNKRSIGSTLAVSDSEPIIITLKINPIGK</sequence>
<evidence type="ECO:0000313" key="3">
    <source>
        <dbReference type="EMBL" id="RXK10402.1"/>
    </source>
</evidence>
<dbReference type="KEGG" id="hbv:ABIV_1684"/>
<reference evidence="3 5" key="1">
    <citation type="submission" date="2017-10" db="EMBL/GenBank/DDBJ databases">
        <title>Genomics of the genus Arcobacter.</title>
        <authorList>
            <person name="Perez-Cataluna A."/>
            <person name="Figueras M.J."/>
        </authorList>
    </citation>
    <scope>NUCLEOTIDE SEQUENCE [LARGE SCALE GENOMIC DNA]</scope>
    <source>
        <strain evidence="3 5">CECT 7835</strain>
    </source>
</reference>
<evidence type="ECO:0000313" key="4">
    <source>
        <dbReference type="Proteomes" id="UP000253850"/>
    </source>
</evidence>
<evidence type="ECO:0000313" key="5">
    <source>
        <dbReference type="Proteomes" id="UP000289193"/>
    </source>
</evidence>
<dbReference type="EMBL" id="PDKM01000002">
    <property type="protein sequence ID" value="RXK10402.1"/>
    <property type="molecule type" value="Genomic_DNA"/>
</dbReference>
<gene>
    <name evidence="2" type="ORF">ABIV_1684</name>
    <name evidence="3" type="ORF">CRV05_03775</name>
</gene>
<organism evidence="3 5">
    <name type="scientific">Halarcobacter bivalviorum</name>
    <dbReference type="NCBI Taxonomy" id="663364"/>
    <lineage>
        <taxon>Bacteria</taxon>
        <taxon>Pseudomonadati</taxon>
        <taxon>Campylobacterota</taxon>
        <taxon>Epsilonproteobacteria</taxon>
        <taxon>Campylobacterales</taxon>
        <taxon>Arcobacteraceae</taxon>
        <taxon>Halarcobacter</taxon>
    </lineage>
</organism>
<name>A0AAX2A9X9_9BACT</name>
<accession>A0AAX2A9X9</accession>
<dbReference type="Proteomes" id="UP000253850">
    <property type="component" value="Chromosome"/>
</dbReference>
<feature type="coiled-coil region" evidence="1">
    <location>
        <begin position="76"/>
        <end position="103"/>
    </location>
</feature>
<dbReference type="Proteomes" id="UP000289193">
    <property type="component" value="Unassembled WGS sequence"/>
</dbReference>
<evidence type="ECO:0000256" key="1">
    <source>
        <dbReference type="SAM" id="Coils"/>
    </source>
</evidence>
<proteinExistence type="predicted"/>
<dbReference type="EMBL" id="CP031217">
    <property type="protein sequence ID" value="AXH12674.1"/>
    <property type="molecule type" value="Genomic_DNA"/>
</dbReference>
<dbReference type="AlphaFoldDB" id="A0AAX2A9X9"/>